<organism evidence="1 2">
    <name type="scientific">Vespula squamosa</name>
    <name type="common">Southern yellow jacket</name>
    <name type="synonym">Wasp</name>
    <dbReference type="NCBI Taxonomy" id="30214"/>
    <lineage>
        <taxon>Eukaryota</taxon>
        <taxon>Metazoa</taxon>
        <taxon>Ecdysozoa</taxon>
        <taxon>Arthropoda</taxon>
        <taxon>Hexapoda</taxon>
        <taxon>Insecta</taxon>
        <taxon>Pterygota</taxon>
        <taxon>Neoptera</taxon>
        <taxon>Endopterygota</taxon>
        <taxon>Hymenoptera</taxon>
        <taxon>Apocrita</taxon>
        <taxon>Aculeata</taxon>
        <taxon>Vespoidea</taxon>
        <taxon>Vespidae</taxon>
        <taxon>Vespinae</taxon>
        <taxon>Vespula</taxon>
    </lineage>
</organism>
<evidence type="ECO:0000313" key="2">
    <source>
        <dbReference type="Proteomes" id="UP001607302"/>
    </source>
</evidence>
<proteinExistence type="predicted"/>
<dbReference type="Proteomes" id="UP001607302">
    <property type="component" value="Unassembled WGS sequence"/>
</dbReference>
<keyword evidence="2" id="KW-1185">Reference proteome</keyword>
<protein>
    <submittedName>
        <fullName evidence="1">Uncharacterized protein</fullName>
    </submittedName>
</protein>
<evidence type="ECO:0000313" key="1">
    <source>
        <dbReference type="EMBL" id="KAL2720282.1"/>
    </source>
</evidence>
<dbReference type="AlphaFoldDB" id="A0ABD2AI33"/>
<name>A0ABD2AI33_VESSQ</name>
<dbReference type="EMBL" id="JAUDFV010000147">
    <property type="protein sequence ID" value="KAL2720282.1"/>
    <property type="molecule type" value="Genomic_DNA"/>
</dbReference>
<gene>
    <name evidence="1" type="ORF">V1478_010548</name>
</gene>
<accession>A0ABD2AI33</accession>
<reference evidence="1 2" key="1">
    <citation type="journal article" date="2024" name="Ann. Entomol. Soc. Am.">
        <title>Genomic analyses of the southern and eastern yellowjacket wasps (Hymenoptera: Vespidae) reveal evolutionary signatures of social life.</title>
        <authorList>
            <person name="Catto M.A."/>
            <person name="Caine P.B."/>
            <person name="Orr S.E."/>
            <person name="Hunt B.G."/>
            <person name="Goodisman M.A.D."/>
        </authorList>
    </citation>
    <scope>NUCLEOTIDE SEQUENCE [LARGE SCALE GENOMIC DNA]</scope>
    <source>
        <strain evidence="1">233</strain>
        <tissue evidence="1">Head and thorax</tissue>
    </source>
</reference>
<comment type="caution">
    <text evidence="1">The sequence shown here is derived from an EMBL/GenBank/DDBJ whole genome shotgun (WGS) entry which is preliminary data.</text>
</comment>
<sequence length="195" mass="22373">MRPKIYWTECIIKSFASLANVKSDFSLVLEIYFFSLIALPRVNLLAVSVLEFTYFSYSLLSLRLLLDTGSTASFHEVGSIGSKVTNRNFPLMPFVALDSKRRTEKSVDTIKTDLRVKLFGPLLDLYRYCEKVGRWLIDRGPFPINVTSWTPDRYPYRRLFLESGQPIKKVSRKLNPFGESTIGRFPGEGKYTGLH</sequence>